<accession>A0AAW4LEA1</accession>
<sequence length="781" mass="85132">MLASFNKSTLLLVLCLIFVSGVVFAAASGQLSPEPNLSGITIEISGVMNSGVYNKAITPKIQILGGDANIEAMLNNAPYDLKEIATDGEYVLDVSAVDALGKRTKSSVSFIIDTSAPSSSAQVNTPKHITAKTLFISNSSKIELSAEDTGPVKSGVDRIEYHWGDSAEWKTYREPLDLTTISKGIHVLTFRSWDKAGNIELPKSISFSLDTTAPTSKIEVGTPYYKDSDGKAFVSSATTFTIAATDEDSGLAQIEYRVDKGAWLTYREAFRIEEEGEHKIEFRARDNIGNLEDGQFLSVINDATPPISTLLTGDNQAITTNVFYTNSPSRFVITASDMLSGVRRTEFKIDQGAWQTYSPFPVDDKRNHLISFRSSDYVGNQETAKSIEVQIDKTPPVTKINVGAPSVTTVKGNLIVNDSTFFNLTATDNQSGVNAIEYRVDSGDWSSYEPFTIQQGGLHTIEFRARDKAGNVEPAKSLKVMVDVEPPASQISVNNEKIDTGDTVYSDKPVNIAITASDKNIEIKGSEYKLDDSPWKTYQPFSIADEGIHLVEFRSIDQLNNIEPARFIKVIIDHTPPVTSLVIGEPKQSAPQTIQVTDKTVLSLSANDELSGAAASEYLILGKGIRQGTEPFSISTAGDYEIRYWSTDRAGNREAAKVTQVKVVIPPPPPPPALVTNEVQNDKSGNKSASDQRSFDPDIPESILMPQKPAPAAQEEPQPKNKVNVRITGQTGSEESAYETDYLSGTNPILTSEQTNKNYTKEYFGLGGINALIITIIFIIL</sequence>
<keyword evidence="2" id="KW-0472">Membrane</keyword>
<dbReference type="InterPro" id="IPR058094">
    <property type="entry name" value="Ig-like_OmpL47-like"/>
</dbReference>
<feature type="transmembrane region" description="Helical" evidence="2">
    <location>
        <begin position="763"/>
        <end position="780"/>
    </location>
</feature>
<evidence type="ECO:0000313" key="4">
    <source>
        <dbReference type="EMBL" id="MBT0666232.1"/>
    </source>
</evidence>
<evidence type="ECO:0008006" key="6">
    <source>
        <dbReference type="Google" id="ProtNLM"/>
    </source>
</evidence>
<keyword evidence="3" id="KW-0732">Signal</keyword>
<keyword evidence="2" id="KW-0812">Transmembrane</keyword>
<dbReference type="EMBL" id="JAHCVJ010000009">
    <property type="protein sequence ID" value="MBT0666232.1"/>
    <property type="molecule type" value="Genomic_DNA"/>
</dbReference>
<gene>
    <name evidence="4" type="ORF">KI809_18125</name>
</gene>
<organism evidence="4 5">
    <name type="scientific">Geoanaerobacter pelophilus</name>
    <dbReference type="NCBI Taxonomy" id="60036"/>
    <lineage>
        <taxon>Bacteria</taxon>
        <taxon>Pseudomonadati</taxon>
        <taxon>Thermodesulfobacteriota</taxon>
        <taxon>Desulfuromonadia</taxon>
        <taxon>Geobacterales</taxon>
        <taxon>Geobacteraceae</taxon>
        <taxon>Geoanaerobacter</taxon>
    </lineage>
</organism>
<proteinExistence type="predicted"/>
<dbReference type="AlphaFoldDB" id="A0AAW4LEA1"/>
<dbReference type="Gene3D" id="3.30.1920.20">
    <property type="match status" value="2"/>
</dbReference>
<evidence type="ECO:0000256" key="2">
    <source>
        <dbReference type="SAM" id="Phobius"/>
    </source>
</evidence>
<reference evidence="4 5" key="1">
    <citation type="submission" date="2021-05" db="EMBL/GenBank/DDBJ databases">
        <title>The draft genome of Geobacter pelophilus DSM 12255.</title>
        <authorList>
            <person name="Xu Z."/>
            <person name="Masuda Y."/>
            <person name="Itoh H."/>
            <person name="Senoo K."/>
        </authorList>
    </citation>
    <scope>NUCLEOTIDE SEQUENCE [LARGE SCALE GENOMIC DNA]</scope>
    <source>
        <strain evidence="4 5">DSM 12255</strain>
    </source>
</reference>
<evidence type="ECO:0000313" key="5">
    <source>
        <dbReference type="Proteomes" id="UP000811899"/>
    </source>
</evidence>
<feature type="compositionally biased region" description="Low complexity" evidence="1">
    <location>
        <begin position="706"/>
        <end position="716"/>
    </location>
</feature>
<feature type="signal peptide" evidence="3">
    <location>
        <begin position="1"/>
        <end position="25"/>
    </location>
</feature>
<dbReference type="NCBIfam" id="NF047446">
    <property type="entry name" value="barrel_OmpL47"/>
    <property type="match status" value="6"/>
</dbReference>
<protein>
    <recommendedName>
        <fullName evidence="6">Ig-like domain (Group 3)</fullName>
    </recommendedName>
</protein>
<comment type="caution">
    <text evidence="4">The sequence shown here is derived from an EMBL/GenBank/DDBJ whole genome shotgun (WGS) entry which is preliminary data.</text>
</comment>
<name>A0AAW4LEA1_9BACT</name>
<keyword evidence="2" id="KW-1133">Transmembrane helix</keyword>
<dbReference type="Proteomes" id="UP000811899">
    <property type="component" value="Unassembled WGS sequence"/>
</dbReference>
<feature type="region of interest" description="Disordered" evidence="1">
    <location>
        <begin position="663"/>
        <end position="722"/>
    </location>
</feature>
<evidence type="ECO:0000256" key="3">
    <source>
        <dbReference type="SAM" id="SignalP"/>
    </source>
</evidence>
<keyword evidence="5" id="KW-1185">Reference proteome</keyword>
<evidence type="ECO:0000256" key="1">
    <source>
        <dbReference type="SAM" id="MobiDB-lite"/>
    </source>
</evidence>
<feature type="chain" id="PRO_5043442243" description="Ig-like domain (Group 3)" evidence="3">
    <location>
        <begin position="26"/>
        <end position="781"/>
    </location>
</feature>
<dbReference type="RefSeq" id="WP_214173000.1">
    <property type="nucleotide sequence ID" value="NZ_JAHCVJ010000009.1"/>
</dbReference>